<dbReference type="CDD" id="cd00158">
    <property type="entry name" value="RHOD"/>
    <property type="match status" value="1"/>
</dbReference>
<dbReference type="Gene3D" id="3.40.250.10">
    <property type="entry name" value="Rhodanese-like domain"/>
    <property type="match status" value="1"/>
</dbReference>
<sequence length="196" mass="21378">MKTWNWGSAARRGARVALAALALWGMLAVAPNAARAEASVPEPAGYRMEDYRAPTPATLQGATIVDTATAERLWRAKSAIFLDVLPRPEKPANLPAGTIWRDKPRPHIPGSLWLANTGYGALSPDMDAYFRRGLETATGGDRAKAIVFYCLKDCWMSWNAAKRALADGYTDVLWYPEGTDGWAAAKLPTELATPFK</sequence>
<dbReference type="RefSeq" id="WP_153484737.1">
    <property type="nucleotide sequence ID" value="NZ_VWNA01000001.1"/>
</dbReference>
<dbReference type="AlphaFoldDB" id="A0A6A7Y8I9"/>
<dbReference type="InterPro" id="IPR001763">
    <property type="entry name" value="Rhodanese-like_dom"/>
</dbReference>
<protein>
    <submittedName>
        <fullName evidence="3">PQQ-dependent catabolism-associated CXXCW motif protein</fullName>
    </submittedName>
</protein>
<comment type="caution">
    <text evidence="3">The sequence shown here is derived from an EMBL/GenBank/DDBJ whole genome shotgun (WGS) entry which is preliminary data.</text>
</comment>
<evidence type="ECO:0000313" key="3">
    <source>
        <dbReference type="EMBL" id="MQT14291.1"/>
    </source>
</evidence>
<gene>
    <name evidence="3" type="ORF">F0357_16895</name>
</gene>
<evidence type="ECO:0000256" key="1">
    <source>
        <dbReference type="SAM" id="SignalP"/>
    </source>
</evidence>
<name>A0A6A7Y8I9_9HYPH</name>
<evidence type="ECO:0000259" key="2">
    <source>
        <dbReference type="PROSITE" id="PS50206"/>
    </source>
</evidence>
<dbReference type="Pfam" id="PF00581">
    <property type="entry name" value="Rhodanese"/>
    <property type="match status" value="1"/>
</dbReference>
<dbReference type="SUPFAM" id="SSF52821">
    <property type="entry name" value="Rhodanese/Cell cycle control phosphatase"/>
    <property type="match status" value="1"/>
</dbReference>
<dbReference type="NCBIfam" id="TIGR03865">
    <property type="entry name" value="PQQ_CXXCW"/>
    <property type="match status" value="1"/>
</dbReference>
<feature type="domain" description="Rhodanese" evidence="2">
    <location>
        <begin position="107"/>
        <end position="191"/>
    </location>
</feature>
<dbReference type="EMBL" id="VWNA01000001">
    <property type="protein sequence ID" value="MQT14291.1"/>
    <property type="molecule type" value="Genomic_DNA"/>
</dbReference>
<dbReference type="Proteomes" id="UP000332515">
    <property type="component" value="Unassembled WGS sequence"/>
</dbReference>
<keyword evidence="4" id="KW-1185">Reference proteome</keyword>
<keyword evidence="1" id="KW-0732">Signal</keyword>
<dbReference type="InterPro" id="IPR022376">
    <property type="entry name" value="PQQ_CXXCW"/>
</dbReference>
<dbReference type="PROSITE" id="PS50206">
    <property type="entry name" value="RHODANESE_3"/>
    <property type="match status" value="1"/>
</dbReference>
<reference evidence="3 4" key="1">
    <citation type="submission" date="2019-09" db="EMBL/GenBank/DDBJ databases">
        <title>Segnochrobactrum spirostomi gen. nov., sp. nov., isolated from the ciliate Spirostomum cf. yagiui and description of a novel family, Segnochrobactraceae fam. nov. within the order Rhizobiales of the class Alphaproteobacteria.</title>
        <authorList>
            <person name="Akter S."/>
            <person name="Shazib S.U.A."/>
            <person name="Shin M.K."/>
        </authorList>
    </citation>
    <scope>NUCLEOTIDE SEQUENCE [LARGE SCALE GENOMIC DNA]</scope>
    <source>
        <strain evidence="3 4">Sp-1</strain>
    </source>
</reference>
<organism evidence="3 4">
    <name type="scientific">Segnochrobactrum spirostomi</name>
    <dbReference type="NCBI Taxonomy" id="2608987"/>
    <lineage>
        <taxon>Bacteria</taxon>
        <taxon>Pseudomonadati</taxon>
        <taxon>Pseudomonadota</taxon>
        <taxon>Alphaproteobacteria</taxon>
        <taxon>Hyphomicrobiales</taxon>
        <taxon>Segnochrobactraceae</taxon>
        <taxon>Segnochrobactrum</taxon>
    </lineage>
</organism>
<feature type="chain" id="PRO_5025418550" evidence="1">
    <location>
        <begin position="37"/>
        <end position="196"/>
    </location>
</feature>
<accession>A0A6A7Y8I9</accession>
<proteinExistence type="predicted"/>
<dbReference type="InterPro" id="IPR036873">
    <property type="entry name" value="Rhodanese-like_dom_sf"/>
</dbReference>
<feature type="signal peptide" evidence="1">
    <location>
        <begin position="1"/>
        <end position="36"/>
    </location>
</feature>
<evidence type="ECO:0000313" key="4">
    <source>
        <dbReference type="Proteomes" id="UP000332515"/>
    </source>
</evidence>